<organism evidence="6 7">
    <name type="scientific">Labrys wisconsinensis</name>
    <dbReference type="NCBI Taxonomy" id="425677"/>
    <lineage>
        <taxon>Bacteria</taxon>
        <taxon>Pseudomonadati</taxon>
        <taxon>Pseudomonadota</taxon>
        <taxon>Alphaproteobacteria</taxon>
        <taxon>Hyphomicrobiales</taxon>
        <taxon>Xanthobacteraceae</taxon>
        <taxon>Labrys</taxon>
    </lineage>
</organism>
<dbReference type="CDD" id="cd13401">
    <property type="entry name" value="Slt70-like"/>
    <property type="match status" value="1"/>
</dbReference>
<dbReference type="InterPro" id="IPR008258">
    <property type="entry name" value="Transglycosylase_SLT_dom_1"/>
</dbReference>
<dbReference type="EMBL" id="JAUSVX010000007">
    <property type="protein sequence ID" value="MDQ0470779.1"/>
    <property type="molecule type" value="Genomic_DNA"/>
</dbReference>
<dbReference type="Proteomes" id="UP001242480">
    <property type="component" value="Unassembled WGS sequence"/>
</dbReference>
<gene>
    <name evidence="6" type="ORF">QO011_003798</name>
</gene>
<dbReference type="InterPro" id="IPR008939">
    <property type="entry name" value="Lytic_TGlycosylase_superhlx_U"/>
</dbReference>
<protein>
    <submittedName>
        <fullName evidence="6">Soluble lytic murein transglycosylase</fullName>
        <ecNumber evidence="6">3.2.1.-</ecNumber>
    </submittedName>
</protein>
<comment type="similarity">
    <text evidence="2">Belongs to the virb1 family.</text>
</comment>
<evidence type="ECO:0000259" key="5">
    <source>
        <dbReference type="Pfam" id="PF01464"/>
    </source>
</evidence>
<dbReference type="Gene3D" id="1.25.20.10">
    <property type="entry name" value="Bacterial muramidases"/>
    <property type="match status" value="1"/>
</dbReference>
<evidence type="ECO:0000256" key="4">
    <source>
        <dbReference type="SAM" id="SignalP"/>
    </source>
</evidence>
<dbReference type="EC" id="3.2.1.-" evidence="6"/>
<dbReference type="RefSeq" id="WP_307275034.1">
    <property type="nucleotide sequence ID" value="NZ_JAUSVX010000007.1"/>
</dbReference>
<dbReference type="PANTHER" id="PTHR37423">
    <property type="entry name" value="SOLUBLE LYTIC MUREIN TRANSGLYCOSYLASE-RELATED"/>
    <property type="match status" value="1"/>
</dbReference>
<keyword evidence="7" id="KW-1185">Reference proteome</keyword>
<comment type="caution">
    <text evidence="6">The sequence shown here is derived from an EMBL/GenBank/DDBJ whole genome shotgun (WGS) entry which is preliminary data.</text>
</comment>
<comment type="similarity">
    <text evidence="1">Belongs to the transglycosylase Slt family.</text>
</comment>
<feature type="signal peptide" evidence="4">
    <location>
        <begin position="1"/>
        <end position="21"/>
    </location>
</feature>
<dbReference type="SUPFAM" id="SSF48435">
    <property type="entry name" value="Bacterial muramidases"/>
    <property type="match status" value="1"/>
</dbReference>
<evidence type="ECO:0000256" key="1">
    <source>
        <dbReference type="ARBA" id="ARBA00007734"/>
    </source>
</evidence>
<keyword evidence="6" id="KW-0326">Glycosidase</keyword>
<sequence>MLLRILSGSSLYALILTAAVAAPLAPVGDGTRPPPPVIAVRNSDITGSIGSTVPSAPSAQLAMLKAAIAAYKRGDLSGGDASARSISDPAARATAEWIAIRTAPRQIGYARIARFLTSLPNWPSARSVRARGEEALYNDNIDDGTVRASFAAQAPQTDEGKVALARVLLKAGDRAGATALIRDAYRNDSLSGGLEGDIIKNFSALLTRADMKYRVDRMIYDGNAVEGLRAAQRAGAEMTALAKARIAVAKKAGNAGALLAAVPASLRSDPAYLFARISYLRRNDKAKEAAALLLKAPRGAEALVRPDEWWTERRLVARDLLDKGDIRTAYAVASGYTAESDQTGMEAEFHCGWIALRFIGDAKTAARHFAKVSEIATRPISLARGAYWQGRAAEALGDKAGAGRFYAAAARYSTTYYGQIARAKLGFSSLDLKPLPEITAGTRAAFNSLLAPRAISMLYDLGERDFARILVGDMAGRLQDTEQLALLGSLVARNDDSKALLSIGKSATQRGLPLDAIAFPTDAIPSYRSVADVERAVVYSIARQESEFSHDVVSHAGARGLMQLMPSTARATAKSAGLAFDASRLTRDPAYNAQIGSAHLGELIGKFNGSYIMAFAAYNAGSSRVAQWVGTYGDPRDPRIDPIDWVERIPFTETRNYVQRVMENVQVYRARLGAKSALLIEKDLRRGTIR</sequence>
<evidence type="ECO:0000313" key="7">
    <source>
        <dbReference type="Proteomes" id="UP001242480"/>
    </source>
</evidence>
<dbReference type="InterPro" id="IPR023346">
    <property type="entry name" value="Lysozyme-like_dom_sf"/>
</dbReference>
<evidence type="ECO:0000256" key="3">
    <source>
        <dbReference type="ARBA" id="ARBA00022729"/>
    </source>
</evidence>
<dbReference type="Pfam" id="PF01464">
    <property type="entry name" value="SLT"/>
    <property type="match status" value="1"/>
</dbReference>
<dbReference type="GO" id="GO:0016798">
    <property type="term" value="F:hydrolase activity, acting on glycosyl bonds"/>
    <property type="evidence" value="ECO:0007669"/>
    <property type="project" value="UniProtKB-KW"/>
</dbReference>
<feature type="chain" id="PRO_5046628156" evidence="4">
    <location>
        <begin position="22"/>
        <end position="690"/>
    </location>
</feature>
<feature type="domain" description="Transglycosylase SLT" evidence="5">
    <location>
        <begin position="532"/>
        <end position="634"/>
    </location>
</feature>
<dbReference type="PANTHER" id="PTHR37423:SF2">
    <property type="entry name" value="MEMBRANE-BOUND LYTIC MUREIN TRANSGLYCOSYLASE C"/>
    <property type="match status" value="1"/>
</dbReference>
<dbReference type="SUPFAM" id="SSF53955">
    <property type="entry name" value="Lysozyme-like"/>
    <property type="match status" value="1"/>
</dbReference>
<reference evidence="6 7" key="1">
    <citation type="submission" date="2023-07" db="EMBL/GenBank/DDBJ databases">
        <title>Genomic Encyclopedia of Type Strains, Phase IV (KMG-IV): sequencing the most valuable type-strain genomes for metagenomic binning, comparative biology and taxonomic classification.</title>
        <authorList>
            <person name="Goeker M."/>
        </authorList>
    </citation>
    <scope>NUCLEOTIDE SEQUENCE [LARGE SCALE GENOMIC DNA]</scope>
    <source>
        <strain evidence="6 7">DSM 19619</strain>
    </source>
</reference>
<proteinExistence type="inferred from homology"/>
<dbReference type="Gene3D" id="1.10.530.10">
    <property type="match status" value="1"/>
</dbReference>
<keyword evidence="6" id="KW-0378">Hydrolase</keyword>
<evidence type="ECO:0000313" key="6">
    <source>
        <dbReference type="EMBL" id="MDQ0470779.1"/>
    </source>
</evidence>
<accession>A0ABU0J938</accession>
<keyword evidence="3 4" id="KW-0732">Signal</keyword>
<evidence type="ECO:0000256" key="2">
    <source>
        <dbReference type="ARBA" id="ARBA00009387"/>
    </source>
</evidence>
<name>A0ABU0J938_9HYPH</name>